<name>A0AAE0U3P6_9PEZI</name>
<dbReference type="InterPro" id="IPR010730">
    <property type="entry name" value="HET"/>
</dbReference>
<keyword evidence="4" id="KW-1185">Reference proteome</keyword>
<evidence type="ECO:0000313" key="3">
    <source>
        <dbReference type="EMBL" id="KAK3389424.1"/>
    </source>
</evidence>
<evidence type="ECO:0000256" key="1">
    <source>
        <dbReference type="SAM" id="MobiDB-lite"/>
    </source>
</evidence>
<feature type="region of interest" description="Disordered" evidence="1">
    <location>
        <begin position="726"/>
        <end position="748"/>
    </location>
</feature>
<dbReference type="PANTHER" id="PTHR33112">
    <property type="entry name" value="DOMAIN PROTEIN, PUTATIVE-RELATED"/>
    <property type="match status" value="1"/>
</dbReference>
<dbReference type="Pfam" id="PF06985">
    <property type="entry name" value="HET"/>
    <property type="match status" value="1"/>
</dbReference>
<dbReference type="AlphaFoldDB" id="A0AAE0U3P6"/>
<gene>
    <name evidence="3" type="ORF">B0H63DRAFT_98896</name>
</gene>
<feature type="domain" description="Heterokaryon incompatibility" evidence="2">
    <location>
        <begin position="185"/>
        <end position="333"/>
    </location>
</feature>
<evidence type="ECO:0000259" key="2">
    <source>
        <dbReference type="Pfam" id="PF06985"/>
    </source>
</evidence>
<proteinExistence type="predicted"/>
<dbReference type="EMBL" id="JAULSW010000002">
    <property type="protein sequence ID" value="KAK3389424.1"/>
    <property type="molecule type" value="Genomic_DNA"/>
</dbReference>
<reference evidence="3" key="2">
    <citation type="submission" date="2023-06" db="EMBL/GenBank/DDBJ databases">
        <authorList>
            <consortium name="Lawrence Berkeley National Laboratory"/>
            <person name="Haridas S."/>
            <person name="Hensen N."/>
            <person name="Bonometti L."/>
            <person name="Westerberg I."/>
            <person name="Brannstrom I.O."/>
            <person name="Guillou S."/>
            <person name="Cros-Aarteil S."/>
            <person name="Calhoun S."/>
            <person name="Kuo A."/>
            <person name="Mondo S."/>
            <person name="Pangilinan J."/>
            <person name="Riley R."/>
            <person name="LaButti K."/>
            <person name="Andreopoulos B."/>
            <person name="Lipzen A."/>
            <person name="Chen C."/>
            <person name="Yanf M."/>
            <person name="Daum C."/>
            <person name="Ng V."/>
            <person name="Clum A."/>
            <person name="Steindorff A."/>
            <person name="Ohm R."/>
            <person name="Martin F."/>
            <person name="Silar P."/>
            <person name="Natvig D."/>
            <person name="Lalanne C."/>
            <person name="Gautier V."/>
            <person name="Ament-velasquez S.L."/>
            <person name="Kruys A."/>
            <person name="Hutchinson M.I."/>
            <person name="Powell A.J."/>
            <person name="Barry K."/>
            <person name="Miller A.N."/>
            <person name="Grigoriev I.V."/>
            <person name="Debuchy R."/>
            <person name="Gladieux P."/>
            <person name="Thoren M.H."/>
            <person name="Johannesson H."/>
        </authorList>
    </citation>
    <scope>NUCLEOTIDE SEQUENCE</scope>
    <source>
        <strain evidence="3">CBS 232.78</strain>
    </source>
</reference>
<reference evidence="3" key="1">
    <citation type="journal article" date="2023" name="Mol. Phylogenet. Evol.">
        <title>Genome-scale phylogeny and comparative genomics of the fungal order Sordariales.</title>
        <authorList>
            <person name="Hensen N."/>
            <person name="Bonometti L."/>
            <person name="Westerberg I."/>
            <person name="Brannstrom I.O."/>
            <person name="Guillou S."/>
            <person name="Cros-Aarteil S."/>
            <person name="Calhoun S."/>
            <person name="Haridas S."/>
            <person name="Kuo A."/>
            <person name="Mondo S."/>
            <person name="Pangilinan J."/>
            <person name="Riley R."/>
            <person name="LaButti K."/>
            <person name="Andreopoulos B."/>
            <person name="Lipzen A."/>
            <person name="Chen C."/>
            <person name="Yan M."/>
            <person name="Daum C."/>
            <person name="Ng V."/>
            <person name="Clum A."/>
            <person name="Steindorff A."/>
            <person name="Ohm R.A."/>
            <person name="Martin F."/>
            <person name="Silar P."/>
            <person name="Natvig D.O."/>
            <person name="Lalanne C."/>
            <person name="Gautier V."/>
            <person name="Ament-Velasquez S.L."/>
            <person name="Kruys A."/>
            <person name="Hutchinson M.I."/>
            <person name="Powell A.J."/>
            <person name="Barry K."/>
            <person name="Miller A.N."/>
            <person name="Grigoriev I.V."/>
            <person name="Debuchy R."/>
            <person name="Gladieux P."/>
            <person name="Hiltunen Thoren M."/>
            <person name="Johannesson H."/>
        </authorList>
    </citation>
    <scope>NUCLEOTIDE SEQUENCE</scope>
    <source>
        <strain evidence="3">CBS 232.78</strain>
    </source>
</reference>
<dbReference type="Proteomes" id="UP001285441">
    <property type="component" value="Unassembled WGS sequence"/>
</dbReference>
<sequence>MAACTEFCQWLLDIRLWDGMLPSHDDLAAQLQLRSLDGGELGGDLGAWGDVQQRQDCPFCRLVVAAVSDERNIDPHQPIGVRLLADELAFGLSYPFPDDIRLQFVRPDNARATPTAGRIADWLQSCDRDHGNCSHTSNLAPQPVEQKAPSHDSLVMIKVEKFKCRFRVIDVNLGCVKPASLGERYVALSYVCNLPSMFRSTKDQIDALSARGSLDSILTSLPNTIRDAIDLVKAIGESYLWVDSLCLAHDDTYDRRLGIGVMNSVYQGAYFTIVAASGADANAGLPGLRPGTRQTGQRHTAELGPGLKIAAHRSLGWHLSKSPYNTRGWTLQELVLSRRAVVFHGSHISFRCQQAEWSEDSWAGRLTTSATRGKLGADYICSTPDPLHGVLPCLSAYMELTEQYSRRALRRDGDALNAFYAVNRVLRTGMESPQIEGLPAFYANAFLLFISPNGNLRRRPKFASFSWAGWEGEIHWPRENLIWYGEDGEPPTEEPSNILRWLMRNELAEWNSFSGNQNRARLLRLFRTRWIRMNEYEPSHLVELMQEYGHLFSQETIEARSKHSRWDRSSSDGGMHNWAEEVSKLDTTTSGTDSRLKKKSFSQTLLNLCNGQAEFDRLVAKMDLDHEPNMRGIRSWIAMTMWREFLSLSVSQGRKHKAAVIWGDDCGDDAETDDDDSRIAAWVKNVAKETGVEPSTLEAPKFPKYSVLQTWAICLQLILGEAPPSEHGTTTRQLQSGSGGLVGSLHPDNAGTTGDSAVDLVVLSRGQTPVAGSALFGCYQQKPPSGQPWDLLWVLCVEWRDGIAWRRGVGQILTSALEGALKPGPDVRLVFLG</sequence>
<organism evidence="3 4">
    <name type="scientific">Podospora didyma</name>
    <dbReference type="NCBI Taxonomy" id="330526"/>
    <lineage>
        <taxon>Eukaryota</taxon>
        <taxon>Fungi</taxon>
        <taxon>Dikarya</taxon>
        <taxon>Ascomycota</taxon>
        <taxon>Pezizomycotina</taxon>
        <taxon>Sordariomycetes</taxon>
        <taxon>Sordariomycetidae</taxon>
        <taxon>Sordariales</taxon>
        <taxon>Podosporaceae</taxon>
        <taxon>Podospora</taxon>
    </lineage>
</organism>
<comment type="caution">
    <text evidence="3">The sequence shown here is derived from an EMBL/GenBank/DDBJ whole genome shotgun (WGS) entry which is preliminary data.</text>
</comment>
<protein>
    <submittedName>
        <fullName evidence="3">Heterokaryon incompatibility protein-domain-containing protein</fullName>
    </submittedName>
</protein>
<evidence type="ECO:0000313" key="4">
    <source>
        <dbReference type="Proteomes" id="UP001285441"/>
    </source>
</evidence>
<dbReference type="PANTHER" id="PTHR33112:SF12">
    <property type="entry name" value="HETEROKARYON INCOMPATIBILITY DOMAIN-CONTAINING PROTEIN"/>
    <property type="match status" value="1"/>
</dbReference>
<accession>A0AAE0U3P6</accession>